<accession>A0A7J6IRQ8</accession>
<dbReference type="AlphaFoldDB" id="A0A7J6IRQ8"/>
<organism evidence="2 3">
    <name type="scientific">Colletotrichum fructicola (strain Nara gc5)</name>
    <name type="common">Anthracnose fungus</name>
    <name type="synonym">Colletotrichum gloeosporioides (strain Nara gc5)</name>
    <dbReference type="NCBI Taxonomy" id="1213859"/>
    <lineage>
        <taxon>Eukaryota</taxon>
        <taxon>Fungi</taxon>
        <taxon>Dikarya</taxon>
        <taxon>Ascomycota</taxon>
        <taxon>Pezizomycotina</taxon>
        <taxon>Sordariomycetes</taxon>
        <taxon>Hypocreomycetidae</taxon>
        <taxon>Glomerellales</taxon>
        <taxon>Glomerellaceae</taxon>
        <taxon>Colletotrichum</taxon>
        <taxon>Colletotrichum gloeosporioides species complex</taxon>
    </lineage>
</organism>
<gene>
    <name evidence="2" type="ORF">CGGC5_v012226</name>
</gene>
<dbReference type="InParanoid" id="A0A7J6IRQ8"/>
<dbReference type="GeneID" id="43611735"/>
<keyword evidence="3" id="KW-1185">Reference proteome</keyword>
<feature type="chain" id="PRO_5029707817" evidence="1">
    <location>
        <begin position="19"/>
        <end position="84"/>
    </location>
</feature>
<reference evidence="2 3" key="2">
    <citation type="submission" date="2020-04" db="EMBL/GenBank/DDBJ databases">
        <title>Genome sequencing and assembly of multiple isolates from the Colletotrichum gloeosporioides species complex.</title>
        <authorList>
            <person name="Gan P."/>
            <person name="Shirasu K."/>
        </authorList>
    </citation>
    <scope>NUCLEOTIDE SEQUENCE [LARGE SCALE GENOMIC DNA]</scope>
    <source>
        <strain evidence="2 3">Nara gc5</strain>
    </source>
</reference>
<sequence>MRLSASVLFAAMIGSSMAQTYVGNCAVDTASWSSEADQRACCPGKVSQYAQNWECCIPQSAYTSYRSCCLGRGKVASLGGTQCS</sequence>
<proteinExistence type="predicted"/>
<protein>
    <submittedName>
        <fullName evidence="2">Uncharacterized protein</fullName>
    </submittedName>
</protein>
<dbReference type="EMBL" id="ANPB02000007">
    <property type="protein sequence ID" value="KAF4479626.1"/>
    <property type="molecule type" value="Genomic_DNA"/>
</dbReference>
<name>A0A7J6IRQ8_COLFN</name>
<keyword evidence="1" id="KW-0732">Signal</keyword>
<dbReference type="OrthoDB" id="10270470at2759"/>
<feature type="signal peptide" evidence="1">
    <location>
        <begin position="1"/>
        <end position="18"/>
    </location>
</feature>
<dbReference type="RefSeq" id="XP_031876049.1">
    <property type="nucleotide sequence ID" value="XM_032027610.1"/>
</dbReference>
<evidence type="ECO:0000313" key="3">
    <source>
        <dbReference type="Proteomes" id="UP000011096"/>
    </source>
</evidence>
<dbReference type="Proteomes" id="UP000011096">
    <property type="component" value="Unassembled WGS sequence"/>
</dbReference>
<comment type="caution">
    <text evidence="2">The sequence shown here is derived from an EMBL/GenBank/DDBJ whole genome shotgun (WGS) entry which is preliminary data.</text>
</comment>
<evidence type="ECO:0000313" key="2">
    <source>
        <dbReference type="EMBL" id="KAF4479626.1"/>
    </source>
</evidence>
<reference evidence="2 3" key="1">
    <citation type="submission" date="2012-08" db="EMBL/GenBank/DDBJ databases">
        <authorList>
            <person name="Gan P.H.P."/>
            <person name="Ikeda K."/>
            <person name="Irieda H."/>
            <person name="Narusaka M."/>
            <person name="O'Connell R.J."/>
            <person name="Narusaka Y."/>
            <person name="Takano Y."/>
            <person name="Kubo Y."/>
            <person name="Shirasu K."/>
        </authorList>
    </citation>
    <scope>NUCLEOTIDE SEQUENCE [LARGE SCALE GENOMIC DNA]</scope>
    <source>
        <strain evidence="2 3">Nara gc5</strain>
    </source>
</reference>
<evidence type="ECO:0000256" key="1">
    <source>
        <dbReference type="SAM" id="SignalP"/>
    </source>
</evidence>